<dbReference type="EMBL" id="CM045761">
    <property type="protein sequence ID" value="KAI8015743.1"/>
    <property type="molecule type" value="Genomic_DNA"/>
</dbReference>
<reference evidence="1 2" key="1">
    <citation type="journal article" date="2022" name="Plant J.">
        <title>Chromosome-level genome of Camellia lanceoleosa provides a valuable resource for understanding genome evolution and self-incompatibility.</title>
        <authorList>
            <person name="Gong W."/>
            <person name="Xiao S."/>
            <person name="Wang L."/>
            <person name="Liao Z."/>
            <person name="Chang Y."/>
            <person name="Mo W."/>
            <person name="Hu G."/>
            <person name="Li W."/>
            <person name="Zhao G."/>
            <person name="Zhu H."/>
            <person name="Hu X."/>
            <person name="Ji K."/>
            <person name="Xiang X."/>
            <person name="Song Q."/>
            <person name="Yuan D."/>
            <person name="Jin S."/>
            <person name="Zhang L."/>
        </authorList>
    </citation>
    <scope>NUCLEOTIDE SEQUENCE [LARGE SCALE GENOMIC DNA]</scope>
    <source>
        <strain evidence="1">SQ_2022a</strain>
    </source>
</reference>
<dbReference type="Proteomes" id="UP001060215">
    <property type="component" value="Chromosome 4"/>
</dbReference>
<gene>
    <name evidence="1" type="ORF">LOK49_LG05G03454</name>
</gene>
<comment type="caution">
    <text evidence="1">The sequence shown here is derived from an EMBL/GenBank/DDBJ whole genome shotgun (WGS) entry which is preliminary data.</text>
</comment>
<sequence>MGLPRSMISLLLLLFIPCFASESIGYEPQEEEGEEFSEELLLKPLPDRKIDDLVFDEEANGASAMCNFS</sequence>
<evidence type="ECO:0000313" key="1">
    <source>
        <dbReference type="EMBL" id="KAI8015743.1"/>
    </source>
</evidence>
<proteinExistence type="predicted"/>
<protein>
    <submittedName>
        <fullName evidence="1">Uncharacterized protein</fullName>
    </submittedName>
</protein>
<accession>A0ACC0HS36</accession>
<organism evidence="1 2">
    <name type="scientific">Camellia lanceoleosa</name>
    <dbReference type="NCBI Taxonomy" id="1840588"/>
    <lineage>
        <taxon>Eukaryota</taxon>
        <taxon>Viridiplantae</taxon>
        <taxon>Streptophyta</taxon>
        <taxon>Embryophyta</taxon>
        <taxon>Tracheophyta</taxon>
        <taxon>Spermatophyta</taxon>
        <taxon>Magnoliopsida</taxon>
        <taxon>eudicotyledons</taxon>
        <taxon>Gunneridae</taxon>
        <taxon>Pentapetalae</taxon>
        <taxon>asterids</taxon>
        <taxon>Ericales</taxon>
        <taxon>Theaceae</taxon>
        <taxon>Camellia</taxon>
    </lineage>
</organism>
<name>A0ACC0HS36_9ERIC</name>
<keyword evidence="2" id="KW-1185">Reference proteome</keyword>
<evidence type="ECO:0000313" key="2">
    <source>
        <dbReference type="Proteomes" id="UP001060215"/>
    </source>
</evidence>